<dbReference type="SUPFAM" id="SSF50978">
    <property type="entry name" value="WD40 repeat-like"/>
    <property type="match status" value="1"/>
</dbReference>
<dbReference type="PANTHER" id="PTHR46170">
    <property type="entry name" value="GATOR COMPLEX PROTEIN WDR59"/>
    <property type="match status" value="1"/>
</dbReference>
<dbReference type="Proteomes" id="UP000269721">
    <property type="component" value="Unassembled WGS sequence"/>
</dbReference>
<dbReference type="InterPro" id="IPR036322">
    <property type="entry name" value="WD40_repeat_dom_sf"/>
</dbReference>
<dbReference type="GO" id="GO:0035591">
    <property type="term" value="F:signaling adaptor activity"/>
    <property type="evidence" value="ECO:0007669"/>
    <property type="project" value="TreeGrafter"/>
</dbReference>
<dbReference type="InterPro" id="IPR001680">
    <property type="entry name" value="WD40_rpt"/>
</dbReference>
<feature type="repeat" description="WD" evidence="3">
    <location>
        <begin position="174"/>
        <end position="216"/>
    </location>
</feature>
<dbReference type="InterPro" id="IPR020472">
    <property type="entry name" value="WD40_PAC1"/>
</dbReference>
<keyword evidence="1 3" id="KW-0853">WD repeat</keyword>
<dbReference type="GO" id="GO:0035859">
    <property type="term" value="C:Seh1-associated complex"/>
    <property type="evidence" value="ECO:0007669"/>
    <property type="project" value="TreeGrafter"/>
</dbReference>
<keyword evidence="5" id="KW-1185">Reference proteome</keyword>
<dbReference type="PROSITE" id="PS50294">
    <property type="entry name" value="WD_REPEATS_REGION"/>
    <property type="match status" value="2"/>
</dbReference>
<dbReference type="PROSITE" id="PS00678">
    <property type="entry name" value="WD_REPEATS_1"/>
    <property type="match status" value="3"/>
</dbReference>
<dbReference type="GO" id="GO:1904263">
    <property type="term" value="P:positive regulation of TORC1 signaling"/>
    <property type="evidence" value="ECO:0007669"/>
    <property type="project" value="TreeGrafter"/>
</dbReference>
<dbReference type="Pfam" id="PF00400">
    <property type="entry name" value="WD40"/>
    <property type="match status" value="3"/>
</dbReference>
<keyword evidence="2" id="KW-0677">Repeat</keyword>
<evidence type="ECO:0000313" key="4">
    <source>
        <dbReference type="EMBL" id="RKO92121.1"/>
    </source>
</evidence>
<evidence type="ECO:0000256" key="1">
    <source>
        <dbReference type="ARBA" id="ARBA00022574"/>
    </source>
</evidence>
<dbReference type="GO" id="GO:0034198">
    <property type="term" value="P:cellular response to amino acid starvation"/>
    <property type="evidence" value="ECO:0007669"/>
    <property type="project" value="TreeGrafter"/>
</dbReference>
<dbReference type="PROSITE" id="PS50082">
    <property type="entry name" value="WD_REPEATS_2"/>
    <property type="match status" value="3"/>
</dbReference>
<accession>A0A4P9WH24</accession>
<dbReference type="InterPro" id="IPR049567">
    <property type="entry name" value="WDR59-like"/>
</dbReference>
<evidence type="ECO:0000313" key="5">
    <source>
        <dbReference type="Proteomes" id="UP000269721"/>
    </source>
</evidence>
<dbReference type="InterPro" id="IPR015943">
    <property type="entry name" value="WD40/YVTN_repeat-like_dom_sf"/>
</dbReference>
<evidence type="ECO:0000256" key="2">
    <source>
        <dbReference type="ARBA" id="ARBA00022737"/>
    </source>
</evidence>
<gene>
    <name evidence="4" type="ORF">BDK51DRAFT_20598</name>
</gene>
<reference evidence="5" key="1">
    <citation type="journal article" date="2018" name="Nat. Microbiol.">
        <title>Leveraging single-cell genomics to expand the fungal tree of life.</title>
        <authorList>
            <person name="Ahrendt S.R."/>
            <person name="Quandt C.A."/>
            <person name="Ciobanu D."/>
            <person name="Clum A."/>
            <person name="Salamov A."/>
            <person name="Andreopoulos B."/>
            <person name="Cheng J.F."/>
            <person name="Woyke T."/>
            <person name="Pelin A."/>
            <person name="Henrissat B."/>
            <person name="Reynolds N.K."/>
            <person name="Benny G.L."/>
            <person name="Smith M.E."/>
            <person name="James T.Y."/>
            <person name="Grigoriev I.V."/>
        </authorList>
    </citation>
    <scope>NUCLEOTIDE SEQUENCE [LARGE SCALE GENOMIC DNA]</scope>
</reference>
<feature type="repeat" description="WD" evidence="3">
    <location>
        <begin position="86"/>
        <end position="121"/>
    </location>
</feature>
<name>A0A4P9WH24_9FUNG</name>
<organism evidence="4 5">
    <name type="scientific">Blyttiomyces helicus</name>
    <dbReference type="NCBI Taxonomy" id="388810"/>
    <lineage>
        <taxon>Eukaryota</taxon>
        <taxon>Fungi</taxon>
        <taxon>Fungi incertae sedis</taxon>
        <taxon>Chytridiomycota</taxon>
        <taxon>Chytridiomycota incertae sedis</taxon>
        <taxon>Chytridiomycetes</taxon>
        <taxon>Chytridiomycetes incertae sedis</taxon>
        <taxon>Blyttiomyces</taxon>
    </lineage>
</organism>
<dbReference type="EMBL" id="KZ994771">
    <property type="protein sequence ID" value="RKO92121.1"/>
    <property type="molecule type" value="Genomic_DNA"/>
</dbReference>
<dbReference type="GO" id="GO:0005774">
    <property type="term" value="C:vacuolar membrane"/>
    <property type="evidence" value="ECO:0007669"/>
    <property type="project" value="TreeGrafter"/>
</dbReference>
<dbReference type="AlphaFoldDB" id="A0A4P9WH24"/>
<dbReference type="Gene3D" id="2.130.10.10">
    <property type="entry name" value="YVTN repeat-like/Quinoprotein amine dehydrogenase"/>
    <property type="match status" value="2"/>
</dbReference>
<protein>
    <submittedName>
        <fullName evidence="4">WD40-repeat-containing domain protein</fullName>
    </submittedName>
</protein>
<sequence length="311" mass="35236">MSVSPSGGDAVLAAKRGLYIINLDNPFEPPRVIQHLTKWEVSDVQWNPHKARENLIATTSNQKALVWTLTPSSSDSSASKHILHILHAHQRAVSDLNWSPFHPDILATCSYDTYVHMWDLRASPVKPANSFCAWTAGATQVKFNKISEWLLASSHDTDVRIWDIRKGSTPVTLITAHMTKIYGIDWSRTNENEMITCSQDRLVKFWDITQPRTCQATIVTSSPVWRARFTPFGNGVMTMPQRRENNLVLWSCDDLTTPVYSFSGHVDVPREFVWRIRGGESDAVGMFFIVLLMNKMRKSGIVILMGDSPFY</sequence>
<evidence type="ECO:0000256" key="3">
    <source>
        <dbReference type="PROSITE-ProRule" id="PRU00221"/>
    </source>
</evidence>
<dbReference type="SMART" id="SM00320">
    <property type="entry name" value="WD40"/>
    <property type="match status" value="4"/>
</dbReference>
<dbReference type="OrthoDB" id="311712at2759"/>
<dbReference type="PRINTS" id="PR00320">
    <property type="entry name" value="GPROTEINBRPT"/>
</dbReference>
<dbReference type="InterPro" id="IPR019775">
    <property type="entry name" value="WD40_repeat_CS"/>
</dbReference>
<dbReference type="PANTHER" id="PTHR46170:SF1">
    <property type="entry name" value="GATOR COMPLEX PROTEIN WDR59"/>
    <property type="match status" value="1"/>
</dbReference>
<proteinExistence type="predicted"/>
<feature type="repeat" description="WD" evidence="3">
    <location>
        <begin position="141"/>
        <end position="172"/>
    </location>
</feature>